<evidence type="ECO:0000313" key="2">
    <source>
        <dbReference type="Proteomes" id="UP000095765"/>
    </source>
</evidence>
<sequence>MLLKNIFSIHTNIVPSGTVNIRCPHCGQRGQMSVFHAQRDAAVYGLRFLRRDGRRFLVCSSCAGIFTLKTFKKTHLSKTPDRVR</sequence>
<dbReference type="Proteomes" id="UP000095765">
    <property type="component" value="Unassembled WGS sequence"/>
</dbReference>
<dbReference type="Gene3D" id="3.90.1670.10">
    <property type="entry name" value="FdhE-like domain"/>
    <property type="match status" value="1"/>
</dbReference>
<gene>
    <name evidence="1" type="ORF">ERS852551_02973</name>
</gene>
<reference evidence="1 2" key="1">
    <citation type="submission" date="2015-09" db="EMBL/GenBank/DDBJ databases">
        <authorList>
            <consortium name="Pathogen Informatics"/>
        </authorList>
    </citation>
    <scope>NUCLEOTIDE SEQUENCE [LARGE SCALE GENOMIC DNA]</scope>
    <source>
        <strain evidence="1 2">2789STDY5834939</strain>
    </source>
</reference>
<evidence type="ECO:0000313" key="1">
    <source>
        <dbReference type="EMBL" id="CUQ06313.1"/>
    </source>
</evidence>
<dbReference type="EMBL" id="CZBE01000023">
    <property type="protein sequence ID" value="CUQ06313.1"/>
    <property type="molecule type" value="Genomic_DNA"/>
</dbReference>
<accession>A0A174T8P5</accession>
<dbReference type="InterPro" id="IPR024064">
    <property type="entry name" value="FdhE-like_sf"/>
</dbReference>
<organism evidence="1 2">
    <name type="scientific">Anaerotruncus colihominis</name>
    <dbReference type="NCBI Taxonomy" id="169435"/>
    <lineage>
        <taxon>Bacteria</taxon>
        <taxon>Bacillati</taxon>
        <taxon>Bacillota</taxon>
        <taxon>Clostridia</taxon>
        <taxon>Eubacteriales</taxon>
        <taxon>Oscillospiraceae</taxon>
        <taxon>Anaerotruncus</taxon>
    </lineage>
</organism>
<name>A0A174T8P5_9FIRM</name>
<dbReference type="AlphaFoldDB" id="A0A174T8P5"/>
<protein>
    <submittedName>
        <fullName evidence="1">Uncharacterized protein</fullName>
    </submittedName>
</protein>
<proteinExistence type="predicted"/>